<dbReference type="Gene3D" id="1.20.1250.20">
    <property type="entry name" value="MFS general substrate transporter like domains"/>
    <property type="match status" value="1"/>
</dbReference>
<feature type="transmembrane region" description="Helical" evidence="6">
    <location>
        <begin position="38"/>
        <end position="58"/>
    </location>
</feature>
<gene>
    <name evidence="7" type="ORF">RRG08_005028</name>
</gene>
<keyword evidence="8" id="KW-1185">Reference proteome</keyword>
<evidence type="ECO:0000256" key="6">
    <source>
        <dbReference type="SAM" id="Phobius"/>
    </source>
</evidence>
<evidence type="ECO:0000256" key="3">
    <source>
        <dbReference type="ARBA" id="ARBA00022989"/>
    </source>
</evidence>
<dbReference type="InterPro" id="IPR050382">
    <property type="entry name" value="MFS_Na/Anion_cotransporter"/>
</dbReference>
<keyword evidence="4 6" id="KW-0472">Membrane</keyword>
<evidence type="ECO:0000256" key="4">
    <source>
        <dbReference type="ARBA" id="ARBA00023136"/>
    </source>
</evidence>
<evidence type="ECO:0000313" key="8">
    <source>
        <dbReference type="Proteomes" id="UP001283361"/>
    </source>
</evidence>
<evidence type="ECO:0008006" key="9">
    <source>
        <dbReference type="Google" id="ProtNLM"/>
    </source>
</evidence>
<organism evidence="7 8">
    <name type="scientific">Elysia crispata</name>
    <name type="common">lettuce slug</name>
    <dbReference type="NCBI Taxonomy" id="231223"/>
    <lineage>
        <taxon>Eukaryota</taxon>
        <taxon>Metazoa</taxon>
        <taxon>Spiralia</taxon>
        <taxon>Lophotrochozoa</taxon>
        <taxon>Mollusca</taxon>
        <taxon>Gastropoda</taxon>
        <taxon>Heterobranchia</taxon>
        <taxon>Euthyneura</taxon>
        <taxon>Panpulmonata</taxon>
        <taxon>Sacoglossa</taxon>
        <taxon>Placobranchoidea</taxon>
        <taxon>Plakobranchidae</taxon>
        <taxon>Elysia</taxon>
    </lineage>
</organism>
<dbReference type="PANTHER" id="PTHR11662">
    <property type="entry name" value="SOLUTE CARRIER FAMILY 17"/>
    <property type="match status" value="1"/>
</dbReference>
<evidence type="ECO:0000256" key="1">
    <source>
        <dbReference type="ARBA" id="ARBA00004141"/>
    </source>
</evidence>
<dbReference type="GO" id="GO:0006820">
    <property type="term" value="P:monoatomic anion transport"/>
    <property type="evidence" value="ECO:0007669"/>
    <property type="project" value="TreeGrafter"/>
</dbReference>
<keyword evidence="2 6" id="KW-0812">Transmembrane</keyword>
<dbReference type="InterPro" id="IPR036259">
    <property type="entry name" value="MFS_trans_sf"/>
</dbReference>
<dbReference type="PANTHER" id="PTHR11662:SF432">
    <property type="entry name" value="SIALIN"/>
    <property type="match status" value="1"/>
</dbReference>
<keyword evidence="3 6" id="KW-1133">Transmembrane helix</keyword>
<comment type="subcellular location">
    <subcellularLocation>
        <location evidence="1">Membrane</location>
        <topology evidence="1">Multi-pass membrane protein</topology>
    </subcellularLocation>
</comment>
<reference evidence="7" key="1">
    <citation type="journal article" date="2023" name="G3 (Bethesda)">
        <title>A reference genome for the long-term kleptoplast-retaining sea slug Elysia crispata morphotype clarki.</title>
        <authorList>
            <person name="Eastman K.E."/>
            <person name="Pendleton A.L."/>
            <person name="Shaikh M.A."/>
            <person name="Suttiyut T."/>
            <person name="Ogas R."/>
            <person name="Tomko P."/>
            <person name="Gavelis G."/>
            <person name="Widhalm J.R."/>
            <person name="Wisecaver J.H."/>
        </authorList>
    </citation>
    <scope>NUCLEOTIDE SEQUENCE</scope>
    <source>
        <strain evidence="7">ECLA1</strain>
    </source>
</reference>
<feature type="region of interest" description="Disordered" evidence="5">
    <location>
        <begin position="78"/>
        <end position="101"/>
    </location>
</feature>
<evidence type="ECO:0000256" key="2">
    <source>
        <dbReference type="ARBA" id="ARBA00022692"/>
    </source>
</evidence>
<comment type="caution">
    <text evidence="7">The sequence shown here is derived from an EMBL/GenBank/DDBJ whole genome shotgun (WGS) entry which is preliminary data.</text>
</comment>
<sequence length="101" mass="10829">MIGIRLLLGITNTVATVPGMIAPTIASALTPEGTAEEWRNVFYLCTAVALLGMFQFIFMSDGELQSWAVPPTGNLQLDVEGSNVKDTEGSSDLLGKEKNRV</sequence>
<proteinExistence type="predicted"/>
<feature type="compositionally biased region" description="Basic and acidic residues" evidence="5">
    <location>
        <begin position="83"/>
        <end position="101"/>
    </location>
</feature>
<accession>A0AAE1E981</accession>
<dbReference type="GO" id="GO:0022857">
    <property type="term" value="F:transmembrane transporter activity"/>
    <property type="evidence" value="ECO:0007669"/>
    <property type="project" value="TreeGrafter"/>
</dbReference>
<name>A0AAE1E981_9GAST</name>
<evidence type="ECO:0000313" key="7">
    <source>
        <dbReference type="EMBL" id="KAK3798617.1"/>
    </source>
</evidence>
<dbReference type="SUPFAM" id="SSF103473">
    <property type="entry name" value="MFS general substrate transporter"/>
    <property type="match status" value="1"/>
</dbReference>
<dbReference type="GO" id="GO:0016324">
    <property type="term" value="C:apical plasma membrane"/>
    <property type="evidence" value="ECO:0007669"/>
    <property type="project" value="TreeGrafter"/>
</dbReference>
<dbReference type="AlphaFoldDB" id="A0AAE1E981"/>
<evidence type="ECO:0000256" key="5">
    <source>
        <dbReference type="SAM" id="MobiDB-lite"/>
    </source>
</evidence>
<protein>
    <recommendedName>
        <fullName evidence="9">Major facilitator superfamily (MFS) profile domain-containing protein</fullName>
    </recommendedName>
</protein>
<dbReference type="Proteomes" id="UP001283361">
    <property type="component" value="Unassembled WGS sequence"/>
</dbReference>
<dbReference type="EMBL" id="JAWDGP010000657">
    <property type="protein sequence ID" value="KAK3798617.1"/>
    <property type="molecule type" value="Genomic_DNA"/>
</dbReference>